<gene>
    <name evidence="1" type="ORF">C4900_02415</name>
</gene>
<dbReference type="STRING" id="163359.A9R16_02085"/>
<proteinExistence type="predicted"/>
<keyword evidence="2" id="KW-1185">Reference proteome</keyword>
<sequence length="151" mass="16236">MTDLRHYLQLRFAGQVFLMPNLPDILVEPRENMQVERTGRAAAQRTVQGVSWLAYALGPDWAPLPESGWTRAVFLGVGTARPVGLLVDDLHLLPAGDLRIAPFTPLGPAPVPGQHLFPGAAVGRNDLTLVLATDAVASYLRALEGDHGLGQ</sequence>
<protein>
    <submittedName>
        <fullName evidence="1">Uncharacterized protein</fullName>
    </submittedName>
</protein>
<dbReference type="OrthoDB" id="7065293at2"/>
<accession>A0A1C2FYV0</accession>
<evidence type="ECO:0000313" key="2">
    <source>
        <dbReference type="Proteomes" id="UP000253250"/>
    </source>
</evidence>
<reference evidence="1 2" key="1">
    <citation type="submission" date="2018-02" db="EMBL/GenBank/DDBJ databases">
        <title>Insights into the biology of acidophilic members of the Acidiferrobacteraceae family derived from comparative genomic analyses.</title>
        <authorList>
            <person name="Issotta F."/>
            <person name="Thyssen C."/>
            <person name="Mena C."/>
            <person name="Moya A."/>
            <person name="Bellenberg S."/>
            <person name="Sproer C."/>
            <person name="Covarrubias P.C."/>
            <person name="Sand W."/>
            <person name="Quatrini R."/>
            <person name="Vera M."/>
        </authorList>
    </citation>
    <scope>NUCLEOTIDE SEQUENCE [LARGE SCALE GENOMIC DNA]</scope>
    <source>
        <strain evidence="2">m-1</strain>
    </source>
</reference>
<dbReference type="EMBL" id="PSYR01000001">
    <property type="protein sequence ID" value="RCN58656.1"/>
    <property type="molecule type" value="Genomic_DNA"/>
</dbReference>
<dbReference type="AlphaFoldDB" id="A0A1C2FYV0"/>
<dbReference type="RefSeq" id="WP_065971674.1">
    <property type="nucleotide sequence ID" value="NZ_CP080624.1"/>
</dbReference>
<organism evidence="1 2">
    <name type="scientific">Acidiferrobacter thiooxydans</name>
    <dbReference type="NCBI Taxonomy" id="163359"/>
    <lineage>
        <taxon>Bacteria</taxon>
        <taxon>Pseudomonadati</taxon>
        <taxon>Pseudomonadota</taxon>
        <taxon>Gammaproteobacteria</taxon>
        <taxon>Acidiferrobacterales</taxon>
        <taxon>Acidiferrobacteraceae</taxon>
        <taxon>Acidiferrobacter</taxon>
    </lineage>
</organism>
<evidence type="ECO:0000313" key="1">
    <source>
        <dbReference type="EMBL" id="RCN58656.1"/>
    </source>
</evidence>
<dbReference type="Proteomes" id="UP000253250">
    <property type="component" value="Unassembled WGS sequence"/>
</dbReference>
<name>A0A1C2FYV0_9GAMM</name>
<comment type="caution">
    <text evidence="1">The sequence shown here is derived from an EMBL/GenBank/DDBJ whole genome shotgun (WGS) entry which is preliminary data.</text>
</comment>